<dbReference type="SUPFAM" id="SSF48403">
    <property type="entry name" value="Ankyrin repeat"/>
    <property type="match status" value="1"/>
</dbReference>
<proteinExistence type="predicted"/>
<dbReference type="InterPro" id="IPR002110">
    <property type="entry name" value="Ankyrin_rpt"/>
</dbReference>
<protein>
    <submittedName>
        <fullName evidence="4">Uncharacterized protein</fullName>
    </submittedName>
</protein>
<dbReference type="PANTHER" id="PTHR24171">
    <property type="entry name" value="ANKYRIN REPEAT DOMAIN-CONTAINING PROTEIN 39-RELATED"/>
    <property type="match status" value="1"/>
</dbReference>
<dbReference type="Proteomes" id="UP000479190">
    <property type="component" value="Unassembled WGS sequence"/>
</dbReference>
<dbReference type="PROSITE" id="PS50297">
    <property type="entry name" value="ANK_REP_REGION"/>
    <property type="match status" value="3"/>
</dbReference>
<dbReference type="GO" id="GO:0070531">
    <property type="term" value="C:BRCA1-A complex"/>
    <property type="evidence" value="ECO:0007669"/>
    <property type="project" value="TreeGrafter"/>
</dbReference>
<keyword evidence="5" id="KW-1185">Reference proteome</keyword>
<feature type="repeat" description="ANK" evidence="3">
    <location>
        <begin position="178"/>
        <end position="203"/>
    </location>
</feature>
<feature type="repeat" description="ANK" evidence="3">
    <location>
        <begin position="31"/>
        <end position="63"/>
    </location>
</feature>
<accession>A0A6H5HW95</accession>
<dbReference type="OrthoDB" id="2384350at2759"/>
<dbReference type="EMBL" id="CADCXV010000158">
    <property type="protein sequence ID" value="CAB0028596.1"/>
    <property type="molecule type" value="Genomic_DNA"/>
</dbReference>
<dbReference type="GO" id="GO:0031436">
    <property type="term" value="C:BRCA1-BARD1 complex"/>
    <property type="evidence" value="ECO:0007669"/>
    <property type="project" value="TreeGrafter"/>
</dbReference>
<keyword evidence="2 3" id="KW-0040">ANK repeat</keyword>
<evidence type="ECO:0000256" key="1">
    <source>
        <dbReference type="ARBA" id="ARBA00022737"/>
    </source>
</evidence>
<dbReference type="AlphaFoldDB" id="A0A6H5HW95"/>
<evidence type="ECO:0000313" key="4">
    <source>
        <dbReference type="EMBL" id="CAB0028596.1"/>
    </source>
</evidence>
<evidence type="ECO:0000256" key="2">
    <source>
        <dbReference type="ARBA" id="ARBA00023043"/>
    </source>
</evidence>
<dbReference type="PROSITE" id="PS50088">
    <property type="entry name" value="ANK_REPEAT"/>
    <property type="match status" value="3"/>
</dbReference>
<sequence length="217" mass="24823">MKVFGSDLVKLFFEVCDDVKLTVEIDARDNQGLTPVYWAMCLFKKQLVELLLRRGANPDIANNKGYTLLHAISSYTDADDFSEMFFDICEDLKLKVEIGAANKLGNTPLHEAVGRGKKMVMEQLLRRGANPNSADEEGQTPLHFICRYRDDDYDLAEMFFDICEDLKLKVEIGAANKLGNTPLHEAVKRGKKRVMEKLLRRGAIRTRLTRKERRHCI</sequence>
<dbReference type="GO" id="GO:0085020">
    <property type="term" value="P:protein K6-linked ubiquitination"/>
    <property type="evidence" value="ECO:0007669"/>
    <property type="project" value="TreeGrafter"/>
</dbReference>
<dbReference type="GO" id="GO:0004842">
    <property type="term" value="F:ubiquitin-protein transferase activity"/>
    <property type="evidence" value="ECO:0007669"/>
    <property type="project" value="TreeGrafter"/>
</dbReference>
<dbReference type="Gene3D" id="1.25.40.20">
    <property type="entry name" value="Ankyrin repeat-containing domain"/>
    <property type="match status" value="2"/>
</dbReference>
<dbReference type="SMART" id="SM00248">
    <property type="entry name" value="ANK"/>
    <property type="match status" value="4"/>
</dbReference>
<feature type="repeat" description="ANK" evidence="3">
    <location>
        <begin position="104"/>
        <end position="136"/>
    </location>
</feature>
<dbReference type="Pfam" id="PF00023">
    <property type="entry name" value="Ank"/>
    <property type="match status" value="2"/>
</dbReference>
<dbReference type="Pfam" id="PF12796">
    <property type="entry name" value="Ank_2"/>
    <property type="match status" value="1"/>
</dbReference>
<evidence type="ECO:0000313" key="5">
    <source>
        <dbReference type="Proteomes" id="UP000479190"/>
    </source>
</evidence>
<keyword evidence="1" id="KW-0677">Repeat</keyword>
<organism evidence="4 5">
    <name type="scientific">Trichogramma brassicae</name>
    <dbReference type="NCBI Taxonomy" id="86971"/>
    <lineage>
        <taxon>Eukaryota</taxon>
        <taxon>Metazoa</taxon>
        <taxon>Ecdysozoa</taxon>
        <taxon>Arthropoda</taxon>
        <taxon>Hexapoda</taxon>
        <taxon>Insecta</taxon>
        <taxon>Pterygota</taxon>
        <taxon>Neoptera</taxon>
        <taxon>Endopterygota</taxon>
        <taxon>Hymenoptera</taxon>
        <taxon>Apocrita</taxon>
        <taxon>Proctotrupomorpha</taxon>
        <taxon>Chalcidoidea</taxon>
        <taxon>Trichogrammatidae</taxon>
        <taxon>Trichogramma</taxon>
    </lineage>
</organism>
<dbReference type="InterPro" id="IPR036770">
    <property type="entry name" value="Ankyrin_rpt-contain_sf"/>
</dbReference>
<dbReference type="PANTHER" id="PTHR24171:SF8">
    <property type="entry name" value="BRCA1-ASSOCIATED RING DOMAIN PROTEIN 1"/>
    <property type="match status" value="1"/>
</dbReference>
<reference evidence="4 5" key="1">
    <citation type="submission" date="2020-02" db="EMBL/GenBank/DDBJ databases">
        <authorList>
            <person name="Ferguson B K."/>
        </authorList>
    </citation>
    <scope>NUCLEOTIDE SEQUENCE [LARGE SCALE GENOMIC DNA]</scope>
</reference>
<evidence type="ECO:0000256" key="3">
    <source>
        <dbReference type="PROSITE-ProRule" id="PRU00023"/>
    </source>
</evidence>
<name>A0A6H5HW95_9HYME</name>
<gene>
    <name evidence="4" type="ORF">TBRA_LOCUS752</name>
</gene>